<dbReference type="EMBL" id="QUSW01000001">
    <property type="protein sequence ID" value="RQP26889.1"/>
    <property type="molecule type" value="Genomic_DNA"/>
</dbReference>
<dbReference type="OrthoDB" id="5293507at2"/>
<dbReference type="SUPFAM" id="SSF46689">
    <property type="entry name" value="Homeodomain-like"/>
    <property type="match status" value="1"/>
</dbReference>
<evidence type="ECO:0000313" key="8">
    <source>
        <dbReference type="EMBL" id="RQP26889.1"/>
    </source>
</evidence>
<dbReference type="PROSITE" id="PS01081">
    <property type="entry name" value="HTH_TETR_1"/>
    <property type="match status" value="1"/>
</dbReference>
<dbReference type="PRINTS" id="PR00455">
    <property type="entry name" value="HTHTETR"/>
</dbReference>
<dbReference type="GO" id="GO:0003700">
    <property type="term" value="F:DNA-binding transcription factor activity"/>
    <property type="evidence" value="ECO:0007669"/>
    <property type="project" value="TreeGrafter"/>
</dbReference>
<evidence type="ECO:0000259" key="7">
    <source>
        <dbReference type="PROSITE" id="PS50977"/>
    </source>
</evidence>
<proteinExistence type="predicted"/>
<evidence type="ECO:0000256" key="1">
    <source>
        <dbReference type="ARBA" id="ARBA00022491"/>
    </source>
</evidence>
<evidence type="ECO:0000256" key="4">
    <source>
        <dbReference type="ARBA" id="ARBA00023163"/>
    </source>
</evidence>
<dbReference type="Proteomes" id="UP000267464">
    <property type="component" value="Unassembled WGS sequence"/>
</dbReference>
<reference evidence="8 9" key="1">
    <citation type="submission" date="2018-08" db="EMBL/GenBank/DDBJ databases">
        <authorList>
            <person name="Khan S.A."/>
            <person name="Jeon C.O."/>
            <person name="Chun B.H."/>
            <person name="Jeong S.E."/>
        </authorList>
    </citation>
    <scope>NUCLEOTIDE SEQUENCE [LARGE SCALE GENOMIC DNA]</scope>
    <source>
        <strain evidence="8 9">S-16</strain>
    </source>
</reference>
<feature type="region of interest" description="Disordered" evidence="6">
    <location>
        <begin position="1"/>
        <end position="26"/>
    </location>
</feature>
<protein>
    <submittedName>
        <fullName evidence="8">TetR/AcrR family transcriptional regulator</fullName>
    </submittedName>
</protein>
<dbReference type="InterPro" id="IPR009057">
    <property type="entry name" value="Homeodomain-like_sf"/>
</dbReference>
<dbReference type="InterPro" id="IPR023772">
    <property type="entry name" value="DNA-bd_HTH_TetR-type_CS"/>
</dbReference>
<organism evidence="8 9">
    <name type="scientific">Piscinibacter terrae</name>
    <dbReference type="NCBI Taxonomy" id="2496871"/>
    <lineage>
        <taxon>Bacteria</taxon>
        <taxon>Pseudomonadati</taxon>
        <taxon>Pseudomonadota</taxon>
        <taxon>Betaproteobacteria</taxon>
        <taxon>Burkholderiales</taxon>
        <taxon>Sphaerotilaceae</taxon>
        <taxon>Piscinibacter</taxon>
    </lineage>
</organism>
<dbReference type="InterPro" id="IPR050109">
    <property type="entry name" value="HTH-type_TetR-like_transc_reg"/>
</dbReference>
<evidence type="ECO:0000256" key="3">
    <source>
        <dbReference type="ARBA" id="ARBA00023125"/>
    </source>
</evidence>
<sequence length="233" mass="25928">MPSTRTTRTPRKPQPSLETKKQPAQQRATETFERILEVTAQTLADVGIERLSTNLVCERAGLTPPALYRYFPNKYALLYELGQRLMQKQNELIPRWITPEVLTGSVEDLEGAIQGLLLDTHRVTQETVGGMWITRALRAVPALQKVRLESHEQVTHAQAEMLGAVFPGADIDELRLAGRVAVEMVYAAVELLFDEPLNAQAVAQIVSSMVASHLGRIQQAAAAPKKKRTKRAR</sequence>
<dbReference type="PANTHER" id="PTHR30055">
    <property type="entry name" value="HTH-TYPE TRANSCRIPTIONAL REGULATOR RUTR"/>
    <property type="match status" value="1"/>
</dbReference>
<evidence type="ECO:0000313" key="9">
    <source>
        <dbReference type="Proteomes" id="UP000267464"/>
    </source>
</evidence>
<accession>A0A3N7K1P2</accession>
<evidence type="ECO:0000256" key="5">
    <source>
        <dbReference type="PROSITE-ProRule" id="PRU00335"/>
    </source>
</evidence>
<keyword evidence="4" id="KW-0804">Transcription</keyword>
<dbReference type="InterPro" id="IPR001647">
    <property type="entry name" value="HTH_TetR"/>
</dbReference>
<dbReference type="GO" id="GO:0000976">
    <property type="term" value="F:transcription cis-regulatory region binding"/>
    <property type="evidence" value="ECO:0007669"/>
    <property type="project" value="TreeGrafter"/>
</dbReference>
<gene>
    <name evidence="8" type="ORF">DZC73_06120</name>
</gene>
<dbReference type="PANTHER" id="PTHR30055:SF226">
    <property type="entry name" value="HTH-TYPE TRANSCRIPTIONAL REGULATOR PKSA"/>
    <property type="match status" value="1"/>
</dbReference>
<evidence type="ECO:0000256" key="6">
    <source>
        <dbReference type="SAM" id="MobiDB-lite"/>
    </source>
</evidence>
<keyword evidence="3 5" id="KW-0238">DNA-binding</keyword>
<keyword evidence="9" id="KW-1185">Reference proteome</keyword>
<reference evidence="8 9" key="2">
    <citation type="submission" date="2018-12" db="EMBL/GenBank/DDBJ databases">
        <title>Rhizobacter gummiphilus sp. nov., a rubber-degrading bacterium isolated from the soil of a botanical garden in Japan.</title>
        <authorList>
            <person name="Shunsuke S.S."/>
        </authorList>
    </citation>
    <scope>NUCLEOTIDE SEQUENCE [LARGE SCALE GENOMIC DNA]</scope>
    <source>
        <strain evidence="8 9">S-16</strain>
    </source>
</reference>
<dbReference type="PROSITE" id="PS50977">
    <property type="entry name" value="HTH_TETR_2"/>
    <property type="match status" value="1"/>
</dbReference>
<feature type="domain" description="HTH tetR-type" evidence="7">
    <location>
        <begin position="29"/>
        <end position="89"/>
    </location>
</feature>
<keyword evidence="2" id="KW-0805">Transcription regulation</keyword>
<name>A0A3N7K1P2_9BURK</name>
<keyword evidence="1" id="KW-0678">Repressor</keyword>
<dbReference type="Pfam" id="PF00440">
    <property type="entry name" value="TetR_N"/>
    <property type="match status" value="1"/>
</dbReference>
<comment type="caution">
    <text evidence="8">The sequence shown here is derived from an EMBL/GenBank/DDBJ whole genome shotgun (WGS) entry which is preliminary data.</text>
</comment>
<dbReference type="AlphaFoldDB" id="A0A3N7K1P2"/>
<dbReference type="Gene3D" id="1.10.357.10">
    <property type="entry name" value="Tetracycline Repressor, domain 2"/>
    <property type="match status" value="1"/>
</dbReference>
<evidence type="ECO:0000256" key="2">
    <source>
        <dbReference type="ARBA" id="ARBA00023015"/>
    </source>
</evidence>
<feature type="DNA-binding region" description="H-T-H motif" evidence="5">
    <location>
        <begin position="52"/>
        <end position="71"/>
    </location>
</feature>